<gene>
    <name evidence="1" type="ORF">MYCFIDRAFT_203857</name>
</gene>
<name>M3AWT8_PSEFD</name>
<accession>M3AWT8</accession>
<evidence type="ECO:0000313" key="2">
    <source>
        <dbReference type="Proteomes" id="UP000016932"/>
    </source>
</evidence>
<dbReference type="EMBL" id="KB446559">
    <property type="protein sequence ID" value="EME81932.1"/>
    <property type="molecule type" value="Genomic_DNA"/>
</dbReference>
<evidence type="ECO:0000313" key="1">
    <source>
        <dbReference type="EMBL" id="EME81932.1"/>
    </source>
</evidence>
<dbReference type="Proteomes" id="UP000016932">
    <property type="component" value="Unassembled WGS sequence"/>
</dbReference>
<reference evidence="1 2" key="1">
    <citation type="journal article" date="2012" name="PLoS Pathog.">
        <title>Diverse lifestyles and strategies of plant pathogenesis encoded in the genomes of eighteen Dothideomycetes fungi.</title>
        <authorList>
            <person name="Ohm R.A."/>
            <person name="Feau N."/>
            <person name="Henrissat B."/>
            <person name="Schoch C.L."/>
            <person name="Horwitz B.A."/>
            <person name="Barry K.W."/>
            <person name="Condon B.J."/>
            <person name="Copeland A.C."/>
            <person name="Dhillon B."/>
            <person name="Glaser F."/>
            <person name="Hesse C.N."/>
            <person name="Kosti I."/>
            <person name="LaButti K."/>
            <person name="Lindquist E.A."/>
            <person name="Lucas S."/>
            <person name="Salamov A.A."/>
            <person name="Bradshaw R.E."/>
            <person name="Ciuffetti L."/>
            <person name="Hamelin R.C."/>
            <person name="Kema G.H.J."/>
            <person name="Lawrence C."/>
            <person name="Scott J.A."/>
            <person name="Spatafora J.W."/>
            <person name="Turgeon B.G."/>
            <person name="de Wit P.J.G.M."/>
            <person name="Zhong S."/>
            <person name="Goodwin S.B."/>
            <person name="Grigoriev I.V."/>
        </authorList>
    </citation>
    <scope>NUCLEOTIDE SEQUENCE [LARGE SCALE GENOMIC DNA]</scope>
    <source>
        <strain evidence="1 2">CIRAD86</strain>
    </source>
</reference>
<dbReference type="KEGG" id="pfj:MYCFIDRAFT_203857"/>
<sequence>MQGRHRRRRVCSMITRFKQTTLLLESASPLQLRAVLWLHTHRRSVARQAHGWPQTSPLSNELMPALSAAPSSPGIHLLPWRR</sequence>
<organism evidence="1 2">
    <name type="scientific">Pseudocercospora fijiensis (strain CIRAD86)</name>
    <name type="common">Black leaf streak disease fungus</name>
    <name type="synonym">Mycosphaerella fijiensis</name>
    <dbReference type="NCBI Taxonomy" id="383855"/>
    <lineage>
        <taxon>Eukaryota</taxon>
        <taxon>Fungi</taxon>
        <taxon>Dikarya</taxon>
        <taxon>Ascomycota</taxon>
        <taxon>Pezizomycotina</taxon>
        <taxon>Dothideomycetes</taxon>
        <taxon>Dothideomycetidae</taxon>
        <taxon>Mycosphaerellales</taxon>
        <taxon>Mycosphaerellaceae</taxon>
        <taxon>Pseudocercospora</taxon>
    </lineage>
</organism>
<protein>
    <submittedName>
        <fullName evidence="1">Uncharacterized protein</fullName>
    </submittedName>
</protein>
<dbReference type="AlphaFoldDB" id="M3AWT8"/>
<proteinExistence type="predicted"/>
<dbReference type="VEuPathDB" id="FungiDB:MYCFIDRAFT_203857"/>
<keyword evidence="2" id="KW-1185">Reference proteome</keyword>
<dbReference type="GeneID" id="19336202"/>
<dbReference type="RefSeq" id="XP_007927433.1">
    <property type="nucleotide sequence ID" value="XM_007929242.1"/>
</dbReference>
<dbReference type="HOGENOM" id="CLU_2559269_0_0_1"/>